<dbReference type="KEGG" id="epa:114575647"/>
<dbReference type="OrthoDB" id="3066195at2759"/>
<dbReference type="RefSeq" id="XP_028516758.1">
    <property type="nucleotide sequence ID" value="XM_028660957.1"/>
</dbReference>
<feature type="region of interest" description="Disordered" evidence="1">
    <location>
        <begin position="32"/>
        <end position="74"/>
    </location>
</feature>
<dbReference type="Pfam" id="PF13837">
    <property type="entry name" value="Myb_DNA-bind_4"/>
    <property type="match status" value="1"/>
</dbReference>
<evidence type="ECO:0000256" key="1">
    <source>
        <dbReference type="SAM" id="MobiDB-lite"/>
    </source>
</evidence>
<protein>
    <recommendedName>
        <fullName evidence="2">Myb/SANT-like DNA-binding domain-containing protein</fullName>
    </recommendedName>
</protein>
<sequence length="211" mass="24038">MADGRDYFAFNDYQGYYNPYFVPYPNIPPQASTSGVNVQPTSISPGCSGANTSSTSSSPDLDKQTSSSKGKKAYDKFSHDQQAMLVSLWAEKHDELESKDNRKVWEDIASQINTKFNLKRATDKYKQKMKYLTERYKSAKDWNKKQSGGHRKESLFFKEIDEVLGCRDIVTLQHVADVGNNNDSFGNEDESTAETSKEERTDRKRKSRKNS</sequence>
<evidence type="ECO:0000313" key="3">
    <source>
        <dbReference type="EnsemblMetazoa" id="XP_028516758.1"/>
    </source>
</evidence>
<feature type="compositionally biased region" description="Polar residues" evidence="1">
    <location>
        <begin position="32"/>
        <end position="51"/>
    </location>
</feature>
<feature type="region of interest" description="Disordered" evidence="1">
    <location>
        <begin position="177"/>
        <end position="211"/>
    </location>
</feature>
<dbReference type="Proteomes" id="UP000887567">
    <property type="component" value="Unplaced"/>
</dbReference>
<feature type="domain" description="Myb/SANT-like DNA-binding" evidence="2">
    <location>
        <begin position="76"/>
        <end position="163"/>
    </location>
</feature>
<dbReference type="EnsemblMetazoa" id="XM_028660957.1">
    <property type="protein sequence ID" value="XP_028516758.1"/>
    <property type="gene ID" value="LOC114575647"/>
</dbReference>
<keyword evidence="4" id="KW-1185">Reference proteome</keyword>
<dbReference type="GeneID" id="114575647"/>
<reference evidence="3" key="1">
    <citation type="submission" date="2022-11" db="UniProtKB">
        <authorList>
            <consortium name="EnsemblMetazoa"/>
        </authorList>
    </citation>
    <scope>IDENTIFICATION</scope>
</reference>
<proteinExistence type="predicted"/>
<accession>A0A913YNZ2</accession>
<evidence type="ECO:0000313" key="4">
    <source>
        <dbReference type="Proteomes" id="UP000887567"/>
    </source>
</evidence>
<name>A0A913YNZ2_EXADI</name>
<evidence type="ECO:0000259" key="2">
    <source>
        <dbReference type="Pfam" id="PF13837"/>
    </source>
</evidence>
<organism evidence="3 4">
    <name type="scientific">Exaiptasia diaphana</name>
    <name type="common">Tropical sea anemone</name>
    <name type="synonym">Aiptasia pulchella</name>
    <dbReference type="NCBI Taxonomy" id="2652724"/>
    <lineage>
        <taxon>Eukaryota</taxon>
        <taxon>Metazoa</taxon>
        <taxon>Cnidaria</taxon>
        <taxon>Anthozoa</taxon>
        <taxon>Hexacorallia</taxon>
        <taxon>Actiniaria</taxon>
        <taxon>Aiptasiidae</taxon>
        <taxon>Exaiptasia</taxon>
    </lineage>
</organism>
<dbReference type="InterPro" id="IPR044822">
    <property type="entry name" value="Myb_DNA-bind_4"/>
</dbReference>
<dbReference type="AlphaFoldDB" id="A0A913YNZ2"/>